<dbReference type="PIRSF" id="PIRSF016578">
    <property type="entry name" value="HsaA"/>
    <property type="match status" value="1"/>
</dbReference>
<dbReference type="Gene3D" id="1.10.540.10">
    <property type="entry name" value="Acyl-CoA dehydrogenase/oxidase, N-terminal domain"/>
    <property type="match status" value="1"/>
</dbReference>
<name>A0ABT6LT69_9ACTN</name>
<protein>
    <submittedName>
        <fullName evidence="5">3-hydroxy-9,10-secoandrosta-1,3,5(10)-triene-9, 17-dione monooxygenase</fullName>
        <ecNumber evidence="5">1.14.14.12</ecNumber>
    </submittedName>
</protein>
<organism evidence="5 6">
    <name type="scientific">Streptomyces pseudovenezuelae</name>
    <dbReference type="NCBI Taxonomy" id="67350"/>
    <lineage>
        <taxon>Bacteria</taxon>
        <taxon>Bacillati</taxon>
        <taxon>Actinomycetota</taxon>
        <taxon>Actinomycetes</taxon>
        <taxon>Kitasatosporales</taxon>
        <taxon>Streptomycetaceae</taxon>
        <taxon>Streptomyces</taxon>
        <taxon>Streptomyces aurantiacus group</taxon>
    </lineage>
</organism>
<dbReference type="EMBL" id="JARXVH010000013">
    <property type="protein sequence ID" value="MDH6219525.1"/>
    <property type="molecule type" value="Genomic_DNA"/>
</dbReference>
<dbReference type="InterPro" id="IPR013107">
    <property type="entry name" value="Acyl-CoA_DH_C"/>
</dbReference>
<dbReference type="Pfam" id="PF02771">
    <property type="entry name" value="Acyl-CoA_dh_N"/>
    <property type="match status" value="1"/>
</dbReference>
<feature type="domain" description="Acyl-CoA dehydrogenase C-terminal" evidence="4">
    <location>
        <begin position="259"/>
        <end position="393"/>
    </location>
</feature>
<comment type="caution">
    <text evidence="5">The sequence shown here is derived from an EMBL/GenBank/DDBJ whole genome shotgun (WGS) entry which is preliminary data.</text>
</comment>
<keyword evidence="6" id="KW-1185">Reference proteome</keyword>
<dbReference type="SUPFAM" id="SSF56645">
    <property type="entry name" value="Acyl-CoA dehydrogenase NM domain-like"/>
    <property type="match status" value="1"/>
</dbReference>
<proteinExistence type="predicted"/>
<keyword evidence="5" id="KW-0503">Monooxygenase</keyword>
<feature type="compositionally biased region" description="Basic and acidic residues" evidence="2">
    <location>
        <begin position="10"/>
        <end position="20"/>
    </location>
</feature>
<dbReference type="InterPro" id="IPR037069">
    <property type="entry name" value="AcylCoA_DH/ox_N_sf"/>
</dbReference>
<dbReference type="GO" id="GO:0036383">
    <property type="term" value="F:3-hydroxy-9,10-secoandrosta-1,3,5(10)-triene-9,17-dione monooxygenase activity"/>
    <property type="evidence" value="ECO:0007669"/>
    <property type="project" value="UniProtKB-EC"/>
</dbReference>
<dbReference type="Pfam" id="PF08028">
    <property type="entry name" value="Acyl-CoA_dh_2"/>
    <property type="match status" value="1"/>
</dbReference>
<evidence type="ECO:0000259" key="4">
    <source>
        <dbReference type="Pfam" id="PF08028"/>
    </source>
</evidence>
<dbReference type="Proteomes" id="UP001160499">
    <property type="component" value="Unassembled WGS sequence"/>
</dbReference>
<dbReference type="InterPro" id="IPR013786">
    <property type="entry name" value="AcylCoA_DH/ox_N"/>
</dbReference>
<evidence type="ECO:0000259" key="3">
    <source>
        <dbReference type="Pfam" id="PF02771"/>
    </source>
</evidence>
<evidence type="ECO:0000313" key="5">
    <source>
        <dbReference type="EMBL" id="MDH6219525.1"/>
    </source>
</evidence>
<dbReference type="InterPro" id="IPR046373">
    <property type="entry name" value="Acyl-CoA_Oxase/DH_mid-dom_sf"/>
</dbReference>
<gene>
    <name evidence="5" type="ORF">M2283_006864</name>
</gene>
<evidence type="ECO:0000313" key="6">
    <source>
        <dbReference type="Proteomes" id="UP001160499"/>
    </source>
</evidence>
<evidence type="ECO:0000256" key="2">
    <source>
        <dbReference type="SAM" id="MobiDB-lite"/>
    </source>
</evidence>
<dbReference type="Gene3D" id="2.40.110.10">
    <property type="entry name" value="Butyryl-CoA Dehydrogenase, subunit A, domain 2"/>
    <property type="match status" value="1"/>
</dbReference>
<feature type="region of interest" description="Disordered" evidence="2">
    <location>
        <begin position="1"/>
        <end position="20"/>
    </location>
</feature>
<keyword evidence="1 5" id="KW-0560">Oxidoreductase</keyword>
<dbReference type="InterPro" id="IPR009100">
    <property type="entry name" value="AcylCoA_DH/oxidase_NM_dom_sf"/>
</dbReference>
<feature type="domain" description="Acyl-CoA dehydrogenase/oxidase N-terminal" evidence="3">
    <location>
        <begin position="24"/>
        <end position="113"/>
    </location>
</feature>
<reference evidence="5 6" key="1">
    <citation type="submission" date="2023-04" db="EMBL/GenBank/DDBJ databases">
        <title>Forest soil microbial communities from Buena Vista Peninsula, Colon Province, Panama.</title>
        <authorList>
            <person name="Bouskill N."/>
        </authorList>
    </citation>
    <scope>NUCLEOTIDE SEQUENCE [LARGE SCALE GENOMIC DNA]</scope>
    <source>
        <strain evidence="5 6">GGS1</strain>
    </source>
</reference>
<accession>A0ABT6LT69</accession>
<evidence type="ECO:0000256" key="1">
    <source>
        <dbReference type="ARBA" id="ARBA00023002"/>
    </source>
</evidence>
<dbReference type="Gene3D" id="1.20.140.10">
    <property type="entry name" value="Butyryl-CoA Dehydrogenase, subunit A, domain 3"/>
    <property type="match status" value="1"/>
</dbReference>
<sequence length="415" mass="45383">MSAPASATIRPREPNPRPEDLVHSAASFRDRLLGEQEATEERGAYSPETHELFREAGFYRTLLPRRYGGYEFDVPTFLRVIVEIARGCPGTGWGLCLAAGHGLQIGGLYGEAAQSGAIGPHGDFAAPMRGIPMGTATRTEQGSWRIAGTWDYCSGSPYSTHAMLAVRLDEGDGATGDQGLALVPRADWTLMDDWRHRSFGMRGSGSNSIRVDAAVIPDEFLVRGNPLGFGGKPATPGYRLHGNPMYAGHSMGYLQLEITSVLVGCAYAALDEYERIIRAKRTPGPRGVPRFQTADYQRYWGLASGKASAAEDVLLRSSEFYMELCREAVVDDTGFAPERLMRIHASTHHAVNLAWEAVELLFRTSGTSEGGRNGSRMQRYYRDISTARTNVGLQWETFATALAQEHFGLKADGLV</sequence>
<dbReference type="EC" id="1.14.14.12" evidence="5"/>
<dbReference type="RefSeq" id="WP_280880338.1">
    <property type="nucleotide sequence ID" value="NZ_JARXVH010000013.1"/>
</dbReference>